<accession>A0ABQ5H2V6</accession>
<evidence type="ECO:0000313" key="1">
    <source>
        <dbReference type="EMBL" id="GJT81597.1"/>
    </source>
</evidence>
<organism evidence="1 2">
    <name type="scientific">Tanacetum coccineum</name>
    <dbReference type="NCBI Taxonomy" id="301880"/>
    <lineage>
        <taxon>Eukaryota</taxon>
        <taxon>Viridiplantae</taxon>
        <taxon>Streptophyta</taxon>
        <taxon>Embryophyta</taxon>
        <taxon>Tracheophyta</taxon>
        <taxon>Spermatophyta</taxon>
        <taxon>Magnoliopsida</taxon>
        <taxon>eudicotyledons</taxon>
        <taxon>Gunneridae</taxon>
        <taxon>Pentapetalae</taxon>
        <taxon>asterids</taxon>
        <taxon>campanulids</taxon>
        <taxon>Asterales</taxon>
        <taxon>Asteraceae</taxon>
        <taxon>Asteroideae</taxon>
        <taxon>Anthemideae</taxon>
        <taxon>Anthemidinae</taxon>
        <taxon>Tanacetum</taxon>
    </lineage>
</organism>
<name>A0ABQ5H2V6_9ASTR</name>
<gene>
    <name evidence="1" type="ORF">Tco_1055939</name>
</gene>
<sequence length="191" mass="21147">MKSSLPSVNHVTEELYPGDPEFTLGELGVQFFLLKQFQDLPKVFFMFLLTFGVDQNVIDEDNYKLVQIRFTHPVHKSWECLLLEPSTGDTLTSDRSLNKYSILAAGRIGHRSLGVGSGSSLSVCSIPCNRCTSGKTRLSSLQTEPELPRVVAPVPNRFENPLVVVGVFPASPSEMTIKNSEQLAHPLVFLL</sequence>
<dbReference type="Proteomes" id="UP001151760">
    <property type="component" value="Unassembled WGS sequence"/>
</dbReference>
<comment type="caution">
    <text evidence="1">The sequence shown here is derived from an EMBL/GenBank/DDBJ whole genome shotgun (WGS) entry which is preliminary data.</text>
</comment>
<dbReference type="EMBL" id="BQNB010019094">
    <property type="protein sequence ID" value="GJT81597.1"/>
    <property type="molecule type" value="Genomic_DNA"/>
</dbReference>
<protein>
    <submittedName>
        <fullName evidence="1">Uncharacterized protein</fullName>
    </submittedName>
</protein>
<keyword evidence="2" id="KW-1185">Reference proteome</keyword>
<evidence type="ECO:0000313" key="2">
    <source>
        <dbReference type="Proteomes" id="UP001151760"/>
    </source>
</evidence>
<reference evidence="1" key="1">
    <citation type="journal article" date="2022" name="Int. J. Mol. Sci.">
        <title>Draft Genome of Tanacetum Coccineum: Genomic Comparison of Closely Related Tanacetum-Family Plants.</title>
        <authorList>
            <person name="Yamashiro T."/>
            <person name="Shiraishi A."/>
            <person name="Nakayama K."/>
            <person name="Satake H."/>
        </authorList>
    </citation>
    <scope>NUCLEOTIDE SEQUENCE</scope>
</reference>
<reference evidence="1" key="2">
    <citation type="submission" date="2022-01" db="EMBL/GenBank/DDBJ databases">
        <authorList>
            <person name="Yamashiro T."/>
            <person name="Shiraishi A."/>
            <person name="Satake H."/>
            <person name="Nakayama K."/>
        </authorList>
    </citation>
    <scope>NUCLEOTIDE SEQUENCE</scope>
</reference>
<proteinExistence type="predicted"/>